<comment type="caution">
    <text evidence="2">The sequence shown here is derived from an EMBL/GenBank/DDBJ whole genome shotgun (WGS) entry which is preliminary data.</text>
</comment>
<organism evidence="2 3">
    <name type="scientific">Actinomadura rubrisoli</name>
    <dbReference type="NCBI Taxonomy" id="2530368"/>
    <lineage>
        <taxon>Bacteria</taxon>
        <taxon>Bacillati</taxon>
        <taxon>Actinomycetota</taxon>
        <taxon>Actinomycetes</taxon>
        <taxon>Streptosporangiales</taxon>
        <taxon>Thermomonosporaceae</taxon>
        <taxon>Actinomadura</taxon>
    </lineage>
</organism>
<dbReference type="Proteomes" id="UP000294513">
    <property type="component" value="Unassembled WGS sequence"/>
</dbReference>
<gene>
    <name evidence="2" type="ORF">E1298_00925</name>
</gene>
<keyword evidence="3" id="KW-1185">Reference proteome</keyword>
<dbReference type="EMBL" id="SMKU01000002">
    <property type="protein sequence ID" value="TDD97626.1"/>
    <property type="molecule type" value="Genomic_DNA"/>
</dbReference>
<name>A0A4R5CF93_9ACTN</name>
<evidence type="ECO:0000259" key="1">
    <source>
        <dbReference type="Pfam" id="PF16473"/>
    </source>
</evidence>
<reference evidence="2 3" key="1">
    <citation type="submission" date="2019-03" db="EMBL/GenBank/DDBJ databases">
        <title>Draft genome sequences of novel Actinobacteria.</title>
        <authorList>
            <person name="Sahin N."/>
            <person name="Ay H."/>
            <person name="Saygin H."/>
        </authorList>
    </citation>
    <scope>NUCLEOTIDE SEQUENCE [LARGE SCALE GENOMIC DNA]</scope>
    <source>
        <strain evidence="2 3">H3C3</strain>
    </source>
</reference>
<dbReference type="Gene3D" id="3.30.420.10">
    <property type="entry name" value="Ribonuclease H-like superfamily/Ribonuclease H"/>
    <property type="match status" value="1"/>
</dbReference>
<protein>
    <submittedName>
        <fullName evidence="2">3'-5' exoribonuclease</fullName>
    </submittedName>
</protein>
<evidence type="ECO:0000313" key="3">
    <source>
        <dbReference type="Proteomes" id="UP000294513"/>
    </source>
</evidence>
<sequence>MRFFYDTEFIERGPTYPLDLVSIGIVADDGREFYAVSAEFDQRALLSNPWLAENVWPSLPTTEPRQYRDRLAPHGRLDLDDPTVRTRAQIARAVRSFILGDHPDELPYVELWANYGAYDHVALCQLFGSMVDLPDGMPMFTRDLQQEAARLGLKDADLPKQSEGLHNALADARHNKVVAEFLNAQVA</sequence>
<dbReference type="InterPro" id="IPR036397">
    <property type="entry name" value="RNaseH_sf"/>
</dbReference>
<dbReference type="AlphaFoldDB" id="A0A4R5CF93"/>
<accession>A0A4R5CF93</accession>
<dbReference type="RefSeq" id="WP_131888788.1">
    <property type="nucleotide sequence ID" value="NZ_SMKU01000002.1"/>
</dbReference>
<feature type="domain" description="3'-5' exoribonuclease Rv2179c-like" evidence="1">
    <location>
        <begin position="2"/>
        <end position="180"/>
    </location>
</feature>
<dbReference type="Pfam" id="PF16473">
    <property type="entry name" value="Rv2179c-like"/>
    <property type="match status" value="1"/>
</dbReference>
<dbReference type="GO" id="GO:0003676">
    <property type="term" value="F:nucleic acid binding"/>
    <property type="evidence" value="ECO:0007669"/>
    <property type="project" value="InterPro"/>
</dbReference>
<dbReference type="OrthoDB" id="4640719at2"/>
<proteinExistence type="predicted"/>
<evidence type="ECO:0000313" key="2">
    <source>
        <dbReference type="EMBL" id="TDD97626.1"/>
    </source>
</evidence>
<dbReference type="InterPro" id="IPR033390">
    <property type="entry name" value="Rv2179c-like"/>
</dbReference>